<dbReference type="PANTHER" id="PTHR32246:SF66">
    <property type="entry name" value="C2 DOMAIN-CONTAINING PROTEIN"/>
    <property type="match status" value="1"/>
</dbReference>
<accession>A0A4S4DE30</accession>
<dbReference type="Proteomes" id="UP000306102">
    <property type="component" value="Unassembled WGS sequence"/>
</dbReference>
<dbReference type="SUPFAM" id="SSF49562">
    <property type="entry name" value="C2 domain (Calcium/lipid-binding domain, CaLB)"/>
    <property type="match status" value="1"/>
</dbReference>
<evidence type="ECO:0000313" key="2">
    <source>
        <dbReference type="EMBL" id="THG00855.1"/>
    </source>
</evidence>
<feature type="domain" description="C2" evidence="1">
    <location>
        <begin position="1"/>
        <end position="117"/>
    </location>
</feature>
<dbReference type="PANTHER" id="PTHR32246">
    <property type="entry name" value="INGRESSION PROTEIN FIC1"/>
    <property type="match status" value="1"/>
</dbReference>
<dbReference type="SMART" id="SM00239">
    <property type="entry name" value="C2"/>
    <property type="match status" value="1"/>
</dbReference>
<evidence type="ECO:0000313" key="3">
    <source>
        <dbReference type="Proteomes" id="UP000306102"/>
    </source>
</evidence>
<keyword evidence="3" id="KW-1185">Reference proteome</keyword>
<dbReference type="AlphaFoldDB" id="A0A4S4DE30"/>
<dbReference type="CDD" id="cd04051">
    <property type="entry name" value="C2_SRC2_like"/>
    <property type="match status" value="1"/>
</dbReference>
<name>A0A4S4DE30_CAMSN</name>
<dbReference type="PROSITE" id="PS50004">
    <property type="entry name" value="C2"/>
    <property type="match status" value="1"/>
</dbReference>
<reference evidence="2 3" key="1">
    <citation type="journal article" date="2018" name="Proc. Natl. Acad. Sci. U.S.A.">
        <title>Draft genome sequence of Camellia sinensis var. sinensis provides insights into the evolution of the tea genome and tea quality.</title>
        <authorList>
            <person name="Wei C."/>
            <person name="Yang H."/>
            <person name="Wang S."/>
            <person name="Zhao J."/>
            <person name="Liu C."/>
            <person name="Gao L."/>
            <person name="Xia E."/>
            <person name="Lu Y."/>
            <person name="Tai Y."/>
            <person name="She G."/>
            <person name="Sun J."/>
            <person name="Cao H."/>
            <person name="Tong W."/>
            <person name="Gao Q."/>
            <person name="Li Y."/>
            <person name="Deng W."/>
            <person name="Jiang X."/>
            <person name="Wang W."/>
            <person name="Chen Q."/>
            <person name="Zhang S."/>
            <person name="Li H."/>
            <person name="Wu J."/>
            <person name="Wang P."/>
            <person name="Li P."/>
            <person name="Shi C."/>
            <person name="Zheng F."/>
            <person name="Jian J."/>
            <person name="Huang B."/>
            <person name="Shan D."/>
            <person name="Shi M."/>
            <person name="Fang C."/>
            <person name="Yue Y."/>
            <person name="Li F."/>
            <person name="Li D."/>
            <person name="Wei S."/>
            <person name="Han B."/>
            <person name="Jiang C."/>
            <person name="Yin Y."/>
            <person name="Xia T."/>
            <person name="Zhang Z."/>
            <person name="Bennetzen J.L."/>
            <person name="Zhao S."/>
            <person name="Wan X."/>
        </authorList>
    </citation>
    <scope>NUCLEOTIDE SEQUENCE [LARGE SCALE GENOMIC DNA]</scope>
    <source>
        <strain evidence="3">cv. Shuchazao</strain>
        <tissue evidence="2">Leaf</tissue>
    </source>
</reference>
<dbReference type="Pfam" id="PF00168">
    <property type="entry name" value="C2"/>
    <property type="match status" value="1"/>
</dbReference>
<dbReference type="InterPro" id="IPR000008">
    <property type="entry name" value="C2_dom"/>
</dbReference>
<dbReference type="EMBL" id="SDRB02011572">
    <property type="protein sequence ID" value="THG00855.1"/>
    <property type="molecule type" value="Genomic_DNA"/>
</dbReference>
<comment type="caution">
    <text evidence="2">The sequence shown here is derived from an EMBL/GenBank/DDBJ whole genome shotgun (WGS) entry which is preliminary data.</text>
</comment>
<dbReference type="GO" id="GO:0006952">
    <property type="term" value="P:defense response"/>
    <property type="evidence" value="ECO:0007669"/>
    <property type="project" value="InterPro"/>
</dbReference>
<dbReference type="InterPro" id="IPR035892">
    <property type="entry name" value="C2_domain_sf"/>
</dbReference>
<protein>
    <recommendedName>
        <fullName evidence="1">C2 domain-containing protein</fullName>
    </recommendedName>
</protein>
<dbReference type="Gene3D" id="2.60.40.150">
    <property type="entry name" value="C2 domain"/>
    <property type="match status" value="1"/>
</dbReference>
<proteinExistence type="predicted"/>
<gene>
    <name evidence="2" type="ORF">TEA_006907</name>
</gene>
<dbReference type="InterPro" id="IPR044750">
    <property type="entry name" value="C2_SRC2/BAP"/>
</dbReference>
<evidence type="ECO:0000259" key="1">
    <source>
        <dbReference type="PROSITE" id="PS50004"/>
    </source>
</evidence>
<organism evidence="2 3">
    <name type="scientific">Camellia sinensis var. sinensis</name>
    <name type="common">China tea</name>
    <dbReference type="NCBI Taxonomy" id="542762"/>
    <lineage>
        <taxon>Eukaryota</taxon>
        <taxon>Viridiplantae</taxon>
        <taxon>Streptophyta</taxon>
        <taxon>Embryophyta</taxon>
        <taxon>Tracheophyta</taxon>
        <taxon>Spermatophyta</taxon>
        <taxon>Magnoliopsida</taxon>
        <taxon>eudicotyledons</taxon>
        <taxon>Gunneridae</taxon>
        <taxon>Pentapetalae</taxon>
        <taxon>asterids</taxon>
        <taxon>Ericales</taxon>
        <taxon>Theaceae</taxon>
        <taxon>Camellia</taxon>
    </lineage>
</organism>
<sequence>MEITVISAEGLKNKSSALFSSSLRPFVTLTVPPPPTATNGDKPCHVYKSRVDDEGDINPTWGDKFHLPIDATFLYKTHSFIYLQLYTKRVMGGQTQLGWCQIPASDIVDGLSPPGLLRRLSYRLRERDGSRGHGVVNIAVKLDSSISLNSNLTHLPEMGLCQKTVIGVPVTMSPAASGVLDGSCNRNGRKSIPNPMLGFVDPAGQPPSLFAATLHHRGEPGGGGFVEAADPVRECKSSGDVMVAALA</sequence>